<dbReference type="Gene3D" id="3.30.565.10">
    <property type="entry name" value="Histidine kinase-like ATPase, C-terminal domain"/>
    <property type="match status" value="1"/>
</dbReference>
<comment type="catalytic activity">
    <reaction evidence="1">
        <text>ATP + protein L-histidine = ADP + protein N-phospho-L-histidine.</text>
        <dbReference type="EC" id="2.7.13.3"/>
    </reaction>
</comment>
<organism evidence="6">
    <name type="scientific">uncultured Microcoleus sp</name>
    <dbReference type="NCBI Taxonomy" id="259945"/>
    <lineage>
        <taxon>Bacteria</taxon>
        <taxon>Bacillati</taxon>
        <taxon>Cyanobacteriota</taxon>
        <taxon>Cyanophyceae</taxon>
        <taxon>Oscillatoriophycideae</taxon>
        <taxon>Oscillatoriales</taxon>
        <taxon>Microcoleaceae</taxon>
        <taxon>Microcoleus</taxon>
        <taxon>environmental samples</taxon>
    </lineage>
</organism>
<dbReference type="PANTHER" id="PTHR43047:SF72">
    <property type="entry name" value="OSMOSENSING HISTIDINE PROTEIN KINASE SLN1"/>
    <property type="match status" value="1"/>
</dbReference>
<evidence type="ECO:0000256" key="2">
    <source>
        <dbReference type="ARBA" id="ARBA00012438"/>
    </source>
</evidence>
<protein>
    <recommendedName>
        <fullName evidence="2">histidine kinase</fullName>
        <ecNumber evidence="2">2.7.13.3</ecNumber>
    </recommendedName>
</protein>
<dbReference type="GO" id="GO:0009927">
    <property type="term" value="F:histidine phosphotransfer kinase activity"/>
    <property type="evidence" value="ECO:0007669"/>
    <property type="project" value="TreeGrafter"/>
</dbReference>
<dbReference type="PANTHER" id="PTHR43047">
    <property type="entry name" value="TWO-COMPONENT HISTIDINE PROTEIN KINASE"/>
    <property type="match status" value="1"/>
</dbReference>
<dbReference type="SUPFAM" id="SSF55874">
    <property type="entry name" value="ATPase domain of HSP90 chaperone/DNA topoisomerase II/histidine kinase"/>
    <property type="match status" value="1"/>
</dbReference>
<evidence type="ECO:0000256" key="1">
    <source>
        <dbReference type="ARBA" id="ARBA00000085"/>
    </source>
</evidence>
<keyword evidence="3" id="KW-0808">Transferase</keyword>
<evidence type="ECO:0000256" key="4">
    <source>
        <dbReference type="ARBA" id="ARBA00022777"/>
    </source>
</evidence>
<sequence>MGLAISQRFCLMMGGNISVKSQEGVGSTFTIRLPVNN</sequence>
<dbReference type="InterPro" id="IPR036890">
    <property type="entry name" value="HATPase_C_sf"/>
</dbReference>
<dbReference type="InterPro" id="IPR003594">
    <property type="entry name" value="HATPase_dom"/>
</dbReference>
<dbReference type="AlphaFoldDB" id="A0A6J4PDZ9"/>
<gene>
    <name evidence="6" type="ORF">AVDCRST_MAG84-6711</name>
</gene>
<evidence type="ECO:0000313" key="6">
    <source>
        <dbReference type="EMBL" id="CAA9413206.1"/>
    </source>
</evidence>
<dbReference type="EC" id="2.7.13.3" evidence="2"/>
<evidence type="ECO:0000256" key="3">
    <source>
        <dbReference type="ARBA" id="ARBA00022679"/>
    </source>
</evidence>
<proteinExistence type="predicted"/>
<dbReference type="GO" id="GO:0000155">
    <property type="term" value="F:phosphorelay sensor kinase activity"/>
    <property type="evidence" value="ECO:0007669"/>
    <property type="project" value="TreeGrafter"/>
</dbReference>
<accession>A0A6J4PDZ9</accession>
<dbReference type="GO" id="GO:0005886">
    <property type="term" value="C:plasma membrane"/>
    <property type="evidence" value="ECO:0007669"/>
    <property type="project" value="TreeGrafter"/>
</dbReference>
<reference evidence="6" key="1">
    <citation type="submission" date="2020-02" db="EMBL/GenBank/DDBJ databases">
        <authorList>
            <person name="Meier V. D."/>
        </authorList>
    </citation>
    <scope>NUCLEOTIDE SEQUENCE</scope>
    <source>
        <strain evidence="6">AVDCRST_MAG84</strain>
    </source>
</reference>
<keyword evidence="4" id="KW-0418">Kinase</keyword>
<dbReference type="EMBL" id="CADCTZ010001714">
    <property type="protein sequence ID" value="CAA9413206.1"/>
    <property type="molecule type" value="Genomic_DNA"/>
</dbReference>
<keyword evidence="6" id="KW-0456">Lyase</keyword>
<dbReference type="GO" id="GO:0016829">
    <property type="term" value="F:lyase activity"/>
    <property type="evidence" value="ECO:0007669"/>
    <property type="project" value="UniProtKB-KW"/>
</dbReference>
<name>A0A6J4PDZ9_9CYAN</name>
<dbReference type="Pfam" id="PF02518">
    <property type="entry name" value="HATPase_c"/>
    <property type="match status" value="1"/>
</dbReference>
<feature type="domain" description="Histidine kinase/HSP90-like ATPase" evidence="5">
    <location>
        <begin position="1"/>
        <end position="36"/>
    </location>
</feature>
<evidence type="ECO:0000259" key="5">
    <source>
        <dbReference type="Pfam" id="PF02518"/>
    </source>
</evidence>